<feature type="transmembrane region" description="Helical" evidence="1">
    <location>
        <begin position="6"/>
        <end position="23"/>
    </location>
</feature>
<keyword evidence="1" id="KW-0812">Transmembrane</keyword>
<protein>
    <submittedName>
        <fullName evidence="2">Uncharacterized protein</fullName>
    </submittedName>
</protein>
<accession>A0ABX1VB99</accession>
<reference evidence="2 3" key="1">
    <citation type="journal article" date="2020" name="Syst. Appl. Microbiol.">
        <title>Alienimonas chondri sp. nov., a novel planctomycete isolated from the biofilm of the red alga Chondrus crispus.</title>
        <authorList>
            <person name="Vitorino I."/>
            <person name="Albuquerque L."/>
            <person name="Wiegand S."/>
            <person name="Kallscheuer N."/>
            <person name="da Costa M.S."/>
            <person name="Lobo-da-Cunha A."/>
            <person name="Jogler C."/>
            <person name="Lage O.M."/>
        </authorList>
    </citation>
    <scope>NUCLEOTIDE SEQUENCE [LARGE SCALE GENOMIC DNA]</scope>
    <source>
        <strain evidence="2 3">LzC2</strain>
    </source>
</reference>
<organism evidence="2 3">
    <name type="scientific">Alienimonas chondri</name>
    <dbReference type="NCBI Taxonomy" id="2681879"/>
    <lineage>
        <taxon>Bacteria</taxon>
        <taxon>Pseudomonadati</taxon>
        <taxon>Planctomycetota</taxon>
        <taxon>Planctomycetia</taxon>
        <taxon>Planctomycetales</taxon>
        <taxon>Planctomycetaceae</taxon>
        <taxon>Alienimonas</taxon>
    </lineage>
</organism>
<keyword evidence="3" id="KW-1185">Reference proteome</keyword>
<name>A0ABX1VB99_9PLAN</name>
<comment type="caution">
    <text evidence="2">The sequence shown here is derived from an EMBL/GenBank/DDBJ whole genome shotgun (WGS) entry which is preliminary data.</text>
</comment>
<evidence type="ECO:0000313" key="3">
    <source>
        <dbReference type="Proteomes" id="UP000609651"/>
    </source>
</evidence>
<sequence length="268" mass="29502">MTDDLLFWAIAVPLGIGAFFYLVSPALIRLATAQNAEAGPVAFDPDKTPPPQPVAEFWDDVEADLAPLGFARETHVAVHGLVPNVSILVAIFGNRTTDTAFLATFAYASGQGGGFTETQRAFELSNEYESSDSEDGVLEVGVVNSGDSATFPRDPTKCRKLLCEWIDDPATLVRIQKAIASEWGTGRLRPLPDPEDWEATARADMQREFADYHDGGHFERVKNGKRLMTWTGAYRATWKLLPPIKQIIKARRAARARNLLDTWGIEAP</sequence>
<dbReference type="EMBL" id="WTPX01000028">
    <property type="protein sequence ID" value="NNJ25215.1"/>
    <property type="molecule type" value="Genomic_DNA"/>
</dbReference>
<gene>
    <name evidence="2" type="ORF">LzC2_12830</name>
</gene>
<evidence type="ECO:0000256" key="1">
    <source>
        <dbReference type="SAM" id="Phobius"/>
    </source>
</evidence>
<dbReference type="Proteomes" id="UP000609651">
    <property type="component" value="Unassembled WGS sequence"/>
</dbReference>
<evidence type="ECO:0000313" key="2">
    <source>
        <dbReference type="EMBL" id="NNJ25215.1"/>
    </source>
</evidence>
<keyword evidence="1" id="KW-1133">Transmembrane helix</keyword>
<keyword evidence="1" id="KW-0472">Membrane</keyword>
<dbReference type="RefSeq" id="WP_171184969.1">
    <property type="nucleotide sequence ID" value="NZ_WTPX01000028.1"/>
</dbReference>
<proteinExistence type="predicted"/>